<evidence type="ECO:0000259" key="7">
    <source>
        <dbReference type="PROSITE" id="PS50122"/>
    </source>
</evidence>
<dbReference type="InterPro" id="IPR001789">
    <property type="entry name" value="Sig_transdc_resp-reg_receiver"/>
</dbReference>
<dbReference type="Gene3D" id="3.40.50.180">
    <property type="entry name" value="Methylesterase CheB, C-terminal domain"/>
    <property type="match status" value="1"/>
</dbReference>
<comment type="similarity">
    <text evidence="3">Belongs to the CheB family.</text>
</comment>
<evidence type="ECO:0000256" key="1">
    <source>
        <dbReference type="ARBA" id="ARBA00022801"/>
    </source>
</evidence>
<dbReference type="PIRSF" id="PIRSF000876">
    <property type="entry name" value="RR_chemtxs_CheB"/>
    <property type="match status" value="1"/>
</dbReference>
<keyword evidence="3" id="KW-0145">Chemotaxis</keyword>
<accession>A0A855WYU1</accession>
<feature type="domain" description="Response regulatory" evidence="6">
    <location>
        <begin position="3"/>
        <end position="120"/>
    </location>
</feature>
<dbReference type="PROSITE" id="PS50110">
    <property type="entry name" value="RESPONSE_REGULATORY"/>
    <property type="match status" value="1"/>
</dbReference>
<comment type="function">
    <text evidence="3">Involved in chemotaxis. Part of a chemotaxis signal transduction system that modulates chemotaxis in response to various stimuli. Catalyzes the demethylation of specific methylglutamate residues introduced into the chemoreceptors (methyl-accepting chemotaxis proteins or MCP) by CheR. Also mediates the irreversible deamidation of specific glutamine residues to glutamic acid.</text>
</comment>
<comment type="PTM">
    <text evidence="3">Phosphorylated by CheA. Phosphorylation of the N-terminal regulatory domain activates the methylesterase activity.</text>
</comment>
<dbReference type="PANTHER" id="PTHR42872">
    <property type="entry name" value="PROTEIN-GLUTAMATE METHYLESTERASE/PROTEIN-GLUTAMINE GLUTAMINASE"/>
    <property type="match status" value="1"/>
</dbReference>
<dbReference type="SUPFAM" id="SSF52738">
    <property type="entry name" value="Methylesterase CheB, C-terminal domain"/>
    <property type="match status" value="1"/>
</dbReference>
<reference evidence="8 9" key="1">
    <citation type="journal article" date="2018" name="ISME J.">
        <title>A methanotrophic archaeon couples anaerobic oxidation of methane to Fe(III) reduction.</title>
        <authorList>
            <person name="Cai C."/>
            <person name="Leu A.O."/>
            <person name="Xie G.J."/>
            <person name="Guo J."/>
            <person name="Feng Y."/>
            <person name="Zhao J.X."/>
            <person name="Tyson G.W."/>
            <person name="Yuan Z."/>
            <person name="Hu S."/>
        </authorList>
    </citation>
    <scope>NUCLEOTIDE SEQUENCE [LARGE SCALE GENOMIC DNA]</scope>
    <source>
        <strain evidence="8">FeB_12</strain>
    </source>
</reference>
<dbReference type="CDD" id="cd17541">
    <property type="entry name" value="REC_CheB-like"/>
    <property type="match status" value="1"/>
</dbReference>
<keyword evidence="1 3" id="KW-0378">Hydrolase</keyword>
<dbReference type="Pfam" id="PF01339">
    <property type="entry name" value="CheB_methylest"/>
    <property type="match status" value="1"/>
</dbReference>
<comment type="domain">
    <text evidence="3">Contains a C-terminal catalytic domain, and an N-terminal region which modulates catalytic activity.</text>
</comment>
<dbReference type="GO" id="GO:0008984">
    <property type="term" value="F:protein-glutamate methylesterase activity"/>
    <property type="evidence" value="ECO:0007669"/>
    <property type="project" value="UniProtKB-UniRule"/>
</dbReference>
<comment type="catalytic activity">
    <reaction evidence="2 3">
        <text>[protein]-L-glutamate 5-O-methyl ester + H2O = L-glutamyl-[protein] + methanol + H(+)</text>
        <dbReference type="Rhea" id="RHEA:23236"/>
        <dbReference type="Rhea" id="RHEA-COMP:10208"/>
        <dbReference type="Rhea" id="RHEA-COMP:10311"/>
        <dbReference type="ChEBI" id="CHEBI:15377"/>
        <dbReference type="ChEBI" id="CHEBI:15378"/>
        <dbReference type="ChEBI" id="CHEBI:17790"/>
        <dbReference type="ChEBI" id="CHEBI:29973"/>
        <dbReference type="ChEBI" id="CHEBI:82795"/>
        <dbReference type="EC" id="3.1.1.61"/>
    </reaction>
</comment>
<dbReference type="GO" id="GO:0005737">
    <property type="term" value="C:cytoplasm"/>
    <property type="evidence" value="ECO:0007669"/>
    <property type="project" value="UniProtKB-SubCell"/>
</dbReference>
<dbReference type="AlphaFoldDB" id="A0A855WYU1"/>
<dbReference type="GO" id="GO:0050568">
    <property type="term" value="F:protein-glutamine glutaminase activity"/>
    <property type="evidence" value="ECO:0007669"/>
    <property type="project" value="UniProtKB-UniRule"/>
</dbReference>
<dbReference type="PROSITE" id="PS50122">
    <property type="entry name" value="CHEB"/>
    <property type="match status" value="1"/>
</dbReference>
<dbReference type="GO" id="GO:0000156">
    <property type="term" value="F:phosphorelay response regulator activity"/>
    <property type="evidence" value="ECO:0007669"/>
    <property type="project" value="InterPro"/>
</dbReference>
<dbReference type="InterPro" id="IPR011006">
    <property type="entry name" value="CheY-like_superfamily"/>
</dbReference>
<dbReference type="GO" id="GO:0006935">
    <property type="term" value="P:chemotaxis"/>
    <property type="evidence" value="ECO:0007669"/>
    <property type="project" value="UniProtKB-UniRule"/>
</dbReference>
<dbReference type="PANTHER" id="PTHR42872:SF3">
    <property type="entry name" value="PROTEIN-GLUTAMATE METHYLESTERASE_PROTEIN-GLUTAMINE GLUTAMINASE 1"/>
    <property type="match status" value="1"/>
</dbReference>
<dbReference type="Pfam" id="PF00072">
    <property type="entry name" value="Response_reg"/>
    <property type="match status" value="1"/>
</dbReference>
<dbReference type="InterPro" id="IPR035909">
    <property type="entry name" value="CheB_C"/>
</dbReference>
<keyword evidence="3 5" id="KW-0597">Phosphoprotein</keyword>
<evidence type="ECO:0000256" key="5">
    <source>
        <dbReference type="PROSITE-ProRule" id="PRU00169"/>
    </source>
</evidence>
<dbReference type="EC" id="3.1.1.61" evidence="3"/>
<dbReference type="InterPro" id="IPR000673">
    <property type="entry name" value="Sig_transdc_resp-reg_Me-estase"/>
</dbReference>
<protein>
    <recommendedName>
        <fullName evidence="3">Protein-glutamate methylesterase/protein-glutamine glutaminase</fullName>
        <ecNumber evidence="3">3.1.1.61</ecNumber>
        <ecNumber evidence="3">3.5.1.44</ecNumber>
    </recommendedName>
</protein>
<sequence>MTKVLVVDDSAFMRKAISIMLESDPQIKVIGQARDGEEAIEKVRILRPDLVTMDVEMPRMDGLAALQQIMKSDPTPVMMISSITTEGAEATLEALELGAIDFIPKQMSYVSLDIVKIKDELLAKIKDIARRKHLLMAQYRHRQFARARGKTGGTATGAPVATAPSIPATPVIRRRNHAIGIVAVGSSTGGPPALSTVLSRLPGRLPVGIVIAQHMPAQFTKSLAERLDSICQLSVREAADGDKILPGQVLIAPGGQNMTVRRRGGDAIVCVSSEPASTLYKPCVDVLMNSVADYFSEATLGVMLTGMGNNGIHGIRNVKGKGGVVVAQNEQTCVVYGMPRAVIEAGLADHIAAIDDIPAEITSYF</sequence>
<dbReference type="InterPro" id="IPR008248">
    <property type="entry name" value="CheB-like"/>
</dbReference>
<keyword evidence="3" id="KW-0963">Cytoplasm</keyword>
<feature type="modified residue" description="4-aspartylphosphate" evidence="3 5">
    <location>
        <position position="54"/>
    </location>
</feature>
<dbReference type="EMBL" id="PQAP01000194">
    <property type="protein sequence ID" value="PWB68650.1"/>
    <property type="molecule type" value="Genomic_DNA"/>
</dbReference>
<dbReference type="EC" id="3.5.1.44" evidence="3"/>
<proteinExistence type="inferred from homology"/>
<feature type="active site" evidence="3">
    <location>
        <position position="187"/>
    </location>
</feature>
<comment type="subcellular location">
    <subcellularLocation>
        <location evidence="3">Cytoplasm</location>
    </subcellularLocation>
</comment>
<dbReference type="CDD" id="cd16432">
    <property type="entry name" value="CheB_Rec"/>
    <property type="match status" value="1"/>
</dbReference>
<dbReference type="Proteomes" id="UP000250918">
    <property type="component" value="Unassembled WGS sequence"/>
</dbReference>
<comment type="catalytic activity">
    <reaction evidence="3">
        <text>L-glutaminyl-[protein] + H2O = L-glutamyl-[protein] + NH4(+)</text>
        <dbReference type="Rhea" id="RHEA:16441"/>
        <dbReference type="Rhea" id="RHEA-COMP:10207"/>
        <dbReference type="Rhea" id="RHEA-COMP:10208"/>
        <dbReference type="ChEBI" id="CHEBI:15377"/>
        <dbReference type="ChEBI" id="CHEBI:28938"/>
        <dbReference type="ChEBI" id="CHEBI:29973"/>
        <dbReference type="ChEBI" id="CHEBI:30011"/>
        <dbReference type="EC" id="3.5.1.44"/>
    </reaction>
</comment>
<dbReference type="NCBIfam" id="NF001965">
    <property type="entry name" value="PRK00742.1"/>
    <property type="match status" value="1"/>
</dbReference>
<dbReference type="Gene3D" id="3.40.50.2300">
    <property type="match status" value="1"/>
</dbReference>
<gene>
    <name evidence="3" type="primary">cheB</name>
    <name evidence="8" type="ORF">C3F09_11210</name>
</gene>
<evidence type="ECO:0000313" key="8">
    <source>
        <dbReference type="EMBL" id="PWB68650.1"/>
    </source>
</evidence>
<evidence type="ECO:0000256" key="3">
    <source>
        <dbReference type="HAMAP-Rule" id="MF_00099"/>
    </source>
</evidence>
<evidence type="ECO:0000256" key="2">
    <source>
        <dbReference type="ARBA" id="ARBA00048267"/>
    </source>
</evidence>
<feature type="active site" evidence="3">
    <location>
        <position position="214"/>
    </location>
</feature>
<evidence type="ECO:0000313" key="9">
    <source>
        <dbReference type="Proteomes" id="UP000250918"/>
    </source>
</evidence>
<dbReference type="SUPFAM" id="SSF52172">
    <property type="entry name" value="CheY-like"/>
    <property type="match status" value="1"/>
</dbReference>
<dbReference type="HAMAP" id="MF_00099">
    <property type="entry name" value="CheB_chemtxs"/>
    <property type="match status" value="1"/>
</dbReference>
<evidence type="ECO:0000259" key="6">
    <source>
        <dbReference type="PROSITE" id="PS50110"/>
    </source>
</evidence>
<evidence type="ECO:0000256" key="4">
    <source>
        <dbReference type="PROSITE-ProRule" id="PRU00050"/>
    </source>
</evidence>
<comment type="caution">
    <text evidence="8">The sequence shown here is derived from an EMBL/GenBank/DDBJ whole genome shotgun (WGS) entry which is preliminary data.</text>
</comment>
<name>A0A855WYU1_9BACT</name>
<comment type="caution">
    <text evidence="3 4">Lacks conserved residue(s) required for the propagation of feature annotation.</text>
</comment>
<feature type="domain" description="CheB-type methylesterase" evidence="7">
    <location>
        <begin position="181"/>
        <end position="365"/>
    </location>
</feature>
<dbReference type="SMART" id="SM00448">
    <property type="entry name" value="REC"/>
    <property type="match status" value="1"/>
</dbReference>
<organism evidence="8 9">
    <name type="scientific">candidate division GN15 bacterium</name>
    <dbReference type="NCBI Taxonomy" id="2072418"/>
    <lineage>
        <taxon>Bacteria</taxon>
        <taxon>candidate division GN15</taxon>
    </lineage>
</organism>